<dbReference type="SUPFAM" id="SSF47226">
    <property type="entry name" value="Histidine-containing phosphotransfer domain, HPT domain"/>
    <property type="match status" value="1"/>
</dbReference>
<accession>A0ABQ0C7N8</accession>
<name>A0ABQ0C7N8_9PROT</name>
<feature type="domain" description="HPt" evidence="2">
    <location>
        <begin position="43"/>
        <end position="103"/>
    </location>
</feature>
<dbReference type="Proteomes" id="UP001628193">
    <property type="component" value="Unassembled WGS sequence"/>
</dbReference>
<keyword evidence="4" id="KW-1185">Reference proteome</keyword>
<sequence length="132" mass="14958">MNTGHENHELLDIYKLNEMREELEEGFPTVIRHYQAGILHRPERIRQAIRDRDAEQVALESHSLKSVCRQVGLVRMGEMSAQLEVMGASNELDAAESLVEQLIAASIVANQELIRYCQGTEPPKPFFAKEDA</sequence>
<keyword evidence="1" id="KW-0902">Two-component regulatory system</keyword>
<comment type="caution">
    <text evidence="3">The sequence shown here is derived from an EMBL/GenBank/DDBJ whole genome shotgun (WGS) entry which is preliminary data.</text>
</comment>
<evidence type="ECO:0000256" key="1">
    <source>
        <dbReference type="ARBA" id="ARBA00023012"/>
    </source>
</evidence>
<dbReference type="Pfam" id="PF01627">
    <property type="entry name" value="Hpt"/>
    <property type="match status" value="1"/>
</dbReference>
<gene>
    <name evidence="3" type="ORF">SIID45300_01209</name>
</gene>
<dbReference type="InterPro" id="IPR036641">
    <property type="entry name" value="HPT_dom_sf"/>
</dbReference>
<reference evidence="3 4" key="1">
    <citation type="submission" date="2024-09" db="EMBL/GenBank/DDBJ databases">
        <title>Draft genome sequence of Candidatus Magnetaquicoccaceae bacterium FCR-1.</title>
        <authorList>
            <person name="Shimoshige H."/>
            <person name="Shimamura S."/>
            <person name="Taoka A."/>
            <person name="Kobayashi H."/>
            <person name="Maekawa T."/>
        </authorList>
    </citation>
    <scope>NUCLEOTIDE SEQUENCE [LARGE SCALE GENOMIC DNA]</scope>
    <source>
        <strain evidence="3 4">FCR-1</strain>
    </source>
</reference>
<protein>
    <recommendedName>
        <fullName evidence="2">HPt domain-containing protein</fullName>
    </recommendedName>
</protein>
<dbReference type="RefSeq" id="WP_420904610.1">
    <property type="nucleotide sequence ID" value="NZ_BAAFGK010000004.1"/>
</dbReference>
<evidence type="ECO:0000313" key="4">
    <source>
        <dbReference type="Proteomes" id="UP001628193"/>
    </source>
</evidence>
<proteinExistence type="predicted"/>
<evidence type="ECO:0000259" key="2">
    <source>
        <dbReference type="Pfam" id="PF01627"/>
    </source>
</evidence>
<dbReference type="EMBL" id="BAAFGK010000004">
    <property type="protein sequence ID" value="GAB0056894.1"/>
    <property type="molecule type" value="Genomic_DNA"/>
</dbReference>
<evidence type="ECO:0000313" key="3">
    <source>
        <dbReference type="EMBL" id="GAB0056894.1"/>
    </source>
</evidence>
<organism evidence="3 4">
    <name type="scientific">Candidatus Magnetaquiglobus chichijimensis</name>
    <dbReference type="NCBI Taxonomy" id="3141448"/>
    <lineage>
        <taxon>Bacteria</taxon>
        <taxon>Pseudomonadati</taxon>
        <taxon>Pseudomonadota</taxon>
        <taxon>Magnetococcia</taxon>
        <taxon>Magnetococcales</taxon>
        <taxon>Candidatus Magnetaquicoccaceae</taxon>
        <taxon>Candidatus Magnetaquiglobus</taxon>
    </lineage>
</organism>
<dbReference type="Gene3D" id="1.20.120.160">
    <property type="entry name" value="HPT domain"/>
    <property type="match status" value="1"/>
</dbReference>
<dbReference type="InterPro" id="IPR008207">
    <property type="entry name" value="Sig_transdc_His_kin_Hpt_dom"/>
</dbReference>